<protein>
    <submittedName>
        <fullName evidence="8">C-type cytochrome</fullName>
    </submittedName>
</protein>
<name>A0ABX5WW39_9GAMM</name>
<evidence type="ECO:0000256" key="5">
    <source>
        <dbReference type="ARBA" id="ARBA00023004"/>
    </source>
</evidence>
<dbReference type="PANTHER" id="PTHR33751:SF9">
    <property type="entry name" value="CYTOCHROME C4"/>
    <property type="match status" value="1"/>
</dbReference>
<dbReference type="PROSITE" id="PS51007">
    <property type="entry name" value="CYTC"/>
    <property type="match status" value="2"/>
</dbReference>
<proteinExistence type="predicted"/>
<keyword evidence="1" id="KW-0813">Transport</keyword>
<dbReference type="Gene3D" id="1.10.760.10">
    <property type="entry name" value="Cytochrome c-like domain"/>
    <property type="match status" value="2"/>
</dbReference>
<evidence type="ECO:0000313" key="9">
    <source>
        <dbReference type="Proteomes" id="UP000315947"/>
    </source>
</evidence>
<dbReference type="InterPro" id="IPR036909">
    <property type="entry name" value="Cyt_c-like_dom_sf"/>
</dbReference>
<keyword evidence="5 6" id="KW-0408">Iron</keyword>
<dbReference type="Proteomes" id="UP000315947">
    <property type="component" value="Chromosome"/>
</dbReference>
<dbReference type="InterPro" id="IPR009056">
    <property type="entry name" value="Cyt_c-like_dom"/>
</dbReference>
<keyword evidence="9" id="KW-1185">Reference proteome</keyword>
<evidence type="ECO:0000313" key="8">
    <source>
        <dbReference type="EMBL" id="QDO83303.1"/>
    </source>
</evidence>
<feature type="domain" description="Cytochrome c" evidence="7">
    <location>
        <begin position="138"/>
        <end position="216"/>
    </location>
</feature>
<keyword evidence="3 6" id="KW-0479">Metal-binding</keyword>
<dbReference type="PANTHER" id="PTHR33751">
    <property type="entry name" value="CBB3-TYPE CYTOCHROME C OXIDASE SUBUNIT FIXP"/>
    <property type="match status" value="1"/>
</dbReference>
<accession>A0ABX5WW39</accession>
<dbReference type="SUPFAM" id="SSF46626">
    <property type="entry name" value="Cytochrome c"/>
    <property type="match status" value="2"/>
</dbReference>
<dbReference type="Pfam" id="PF00034">
    <property type="entry name" value="Cytochrom_C"/>
    <property type="match status" value="2"/>
</dbReference>
<sequence>MHMDFPISHDGLIQFIPHNSGHKMRNIKQTNSGLRLLFFMLMITSSQFTSAASNENIDSLITQCESCHGTNGVSMVAIQPNLAGQKKGYLAKQIRAFRDGNRKNSMMNKIVEGLSEQQMESLADHFSKQVNSTAAKKVQNIAGKHVRARCISCHGMKGFTVNSLWPNLAGQHSDYLQKQLLDFKSGDRQSPTMQVIANELNTDQIHAVAEYFSQQKASLH</sequence>
<keyword evidence="2 6" id="KW-0349">Heme</keyword>
<dbReference type="EMBL" id="CP041614">
    <property type="protein sequence ID" value="QDO83303.1"/>
    <property type="molecule type" value="Genomic_DNA"/>
</dbReference>
<evidence type="ECO:0000259" key="7">
    <source>
        <dbReference type="PROSITE" id="PS51007"/>
    </source>
</evidence>
<evidence type="ECO:0000256" key="3">
    <source>
        <dbReference type="ARBA" id="ARBA00022723"/>
    </source>
</evidence>
<gene>
    <name evidence="8" type="ORF">FM037_08770</name>
</gene>
<feature type="domain" description="Cytochrome c" evidence="7">
    <location>
        <begin position="49"/>
        <end position="130"/>
    </location>
</feature>
<evidence type="ECO:0000256" key="1">
    <source>
        <dbReference type="ARBA" id="ARBA00022448"/>
    </source>
</evidence>
<keyword evidence="4" id="KW-0249">Electron transport</keyword>
<evidence type="ECO:0000256" key="6">
    <source>
        <dbReference type="PROSITE-ProRule" id="PRU00433"/>
    </source>
</evidence>
<evidence type="ECO:0000256" key="4">
    <source>
        <dbReference type="ARBA" id="ARBA00022982"/>
    </source>
</evidence>
<reference evidence="8 9" key="1">
    <citation type="submission" date="2019-07" db="EMBL/GenBank/DDBJ databases">
        <title>Shewanella sp. YLB-06 whole genomic sequence.</title>
        <authorList>
            <person name="Yu L."/>
        </authorList>
    </citation>
    <scope>NUCLEOTIDE SEQUENCE [LARGE SCALE GENOMIC DNA]</scope>
    <source>
        <strain evidence="8 9">YLB-06</strain>
    </source>
</reference>
<dbReference type="InterPro" id="IPR050597">
    <property type="entry name" value="Cytochrome_c_Oxidase_Subunit"/>
</dbReference>
<evidence type="ECO:0000256" key="2">
    <source>
        <dbReference type="ARBA" id="ARBA00022617"/>
    </source>
</evidence>
<organism evidence="8 9">
    <name type="scientific">Shewanella psychropiezotolerans</name>
    <dbReference type="NCBI Taxonomy" id="2593655"/>
    <lineage>
        <taxon>Bacteria</taxon>
        <taxon>Pseudomonadati</taxon>
        <taxon>Pseudomonadota</taxon>
        <taxon>Gammaproteobacteria</taxon>
        <taxon>Alteromonadales</taxon>
        <taxon>Shewanellaceae</taxon>
        <taxon>Shewanella</taxon>
    </lineage>
</organism>